<dbReference type="Proteomes" id="UP000236318">
    <property type="component" value="Unassembled WGS sequence"/>
</dbReference>
<protein>
    <submittedName>
        <fullName evidence="1">ESX-1 secretion-associated protein</fullName>
    </submittedName>
</protein>
<reference evidence="1" key="1">
    <citation type="submission" date="2018-01" db="EMBL/GenBank/DDBJ databases">
        <authorList>
            <consortium name="Urmite Genomes"/>
        </authorList>
    </citation>
    <scope>NUCLEOTIDE SEQUENCE [LARGE SCALE GENOMIC DNA]</scope>
    <source>
        <strain evidence="1">AFP003</strain>
    </source>
</reference>
<sequence length="99" mass="10405">MRTLTVDSQGMATLAKPHEEASVQALQAAHAADGIASKVERSHGVFSGHSSARFADMEQIRRHAAVSIAAVGSELAAKLRAAGYVYARVDDSLSANLDK</sequence>
<keyword evidence="2" id="KW-1185">Reference proteome</keyword>
<name>A0A2K4YGJ0_9MYCO</name>
<accession>A0A2K4YGJ0</accession>
<comment type="caution">
    <text evidence="1">The sequence shown here is derived from an EMBL/GenBank/DDBJ whole genome shotgun (WGS) entry which is preliminary data.</text>
</comment>
<proteinExistence type="predicted"/>
<organism evidence="1 2">
    <name type="scientific">Mycobacterium ahvazicum</name>
    <dbReference type="NCBI Taxonomy" id="1964395"/>
    <lineage>
        <taxon>Bacteria</taxon>
        <taxon>Bacillati</taxon>
        <taxon>Actinomycetota</taxon>
        <taxon>Actinomycetes</taxon>
        <taxon>Mycobacteriales</taxon>
        <taxon>Mycobacteriaceae</taxon>
        <taxon>Mycobacterium</taxon>
        <taxon>Mycobacterium simiae complex</taxon>
    </lineage>
</organism>
<evidence type="ECO:0000313" key="2">
    <source>
        <dbReference type="Proteomes" id="UP000236318"/>
    </source>
</evidence>
<dbReference type="AlphaFoldDB" id="A0A2K4YGJ0"/>
<dbReference type="InterPro" id="IPR022536">
    <property type="entry name" value="EspC"/>
</dbReference>
<dbReference type="Pfam" id="PF10824">
    <property type="entry name" value="T7SS_ESX_EspC"/>
    <property type="match status" value="1"/>
</dbReference>
<gene>
    <name evidence="1" type="ORF">MAAFP003_4598</name>
</gene>
<evidence type="ECO:0000313" key="1">
    <source>
        <dbReference type="EMBL" id="SOX55902.1"/>
    </source>
</evidence>
<dbReference type="EMBL" id="FXEG02000005">
    <property type="protein sequence ID" value="SOX55902.1"/>
    <property type="molecule type" value="Genomic_DNA"/>
</dbReference>
<dbReference type="GO" id="GO:0009306">
    <property type="term" value="P:protein secretion"/>
    <property type="evidence" value="ECO:0007669"/>
    <property type="project" value="InterPro"/>
</dbReference>